<dbReference type="Proteomes" id="UP001165064">
    <property type="component" value="Unassembled WGS sequence"/>
</dbReference>
<gene>
    <name evidence="1" type="ORF">Amon02_000591400</name>
</gene>
<name>A0ACB5T7D0_AMBMO</name>
<dbReference type="EMBL" id="BSXS01004474">
    <property type="protein sequence ID" value="GME83050.1"/>
    <property type="molecule type" value="Genomic_DNA"/>
</dbReference>
<organism evidence="1 2">
    <name type="scientific">Ambrosiozyma monospora</name>
    <name type="common">Yeast</name>
    <name type="synonym">Endomycopsis monosporus</name>
    <dbReference type="NCBI Taxonomy" id="43982"/>
    <lineage>
        <taxon>Eukaryota</taxon>
        <taxon>Fungi</taxon>
        <taxon>Dikarya</taxon>
        <taxon>Ascomycota</taxon>
        <taxon>Saccharomycotina</taxon>
        <taxon>Pichiomycetes</taxon>
        <taxon>Pichiales</taxon>
        <taxon>Pichiaceae</taxon>
        <taxon>Ambrosiozyma</taxon>
    </lineage>
</organism>
<proteinExistence type="predicted"/>
<sequence length="449" mass="50224">MADNTTDHNESVVSVSSRLTPIKDIHNQIEADTEKITDTLRKANNGIALSPGLVNNNYDYLNHLQNQNVFTADHLSTDPQRQQQQQSPSRLQSSTPTSNRSPTRSVHELNNPVRSAYDMFDRQSNATTPTTPSRRHVTPIQIKSFSPRSPSILKLHGKKKSKKRSSALSTPNKKQKQNNNSTKLKVLKEILSDPQCIRNITNLLQVLFNATLIVIFLGILLLSLNSIKKDADAKIQARLAESQLRISHCKREYFRNNCDPSLRVPALESKCIHWENCMYSTATSPETGEQESNTSAYFEILADCMNRFFHSLTYKTLFSLSFVCLSCFALPNLLFAKFRSAIDNSYNMHTTNTTSTTNNYYTVNGAANSGAIEGEPVALIEESSPLRARGHQRRHITGSEDSPLRYGPQQQLELAPSSNPGSINGGNSHQNSPLRSNNQQYTSDYLPNP</sequence>
<comment type="caution">
    <text evidence="1">The sequence shown here is derived from an EMBL/GenBank/DDBJ whole genome shotgun (WGS) entry which is preliminary data.</text>
</comment>
<protein>
    <submittedName>
        <fullName evidence="1">Unnamed protein product</fullName>
    </submittedName>
</protein>
<reference evidence="1" key="1">
    <citation type="submission" date="2023-04" db="EMBL/GenBank/DDBJ databases">
        <title>Ambrosiozyma monospora NBRC 10751.</title>
        <authorList>
            <person name="Ichikawa N."/>
            <person name="Sato H."/>
            <person name="Tonouchi N."/>
        </authorList>
    </citation>
    <scope>NUCLEOTIDE SEQUENCE</scope>
    <source>
        <strain evidence="1">NBRC 10751</strain>
    </source>
</reference>
<evidence type="ECO:0000313" key="1">
    <source>
        <dbReference type="EMBL" id="GME83050.1"/>
    </source>
</evidence>
<keyword evidence="2" id="KW-1185">Reference proteome</keyword>
<evidence type="ECO:0000313" key="2">
    <source>
        <dbReference type="Proteomes" id="UP001165064"/>
    </source>
</evidence>
<accession>A0ACB5T7D0</accession>